<dbReference type="InterPro" id="IPR011666">
    <property type="entry name" value="DUF1604"/>
</dbReference>
<reference evidence="3" key="1">
    <citation type="submission" date="2011-02" db="EMBL/GenBank/DDBJ databases">
        <authorList>
            <person name="Aslett M."/>
        </authorList>
    </citation>
    <scope>NUCLEOTIDE SEQUENCE</scope>
    <source>
        <strain evidence="3">Liverpool</strain>
    </source>
</reference>
<feature type="domain" description="G patch" evidence="2">
    <location>
        <begin position="180"/>
        <end position="243"/>
    </location>
</feature>
<evidence type="ECO:0000313" key="3">
    <source>
        <dbReference type="EMBL" id="CBZ55647.1"/>
    </source>
</evidence>
<feature type="region of interest" description="Disordered" evidence="1">
    <location>
        <begin position="776"/>
        <end position="819"/>
    </location>
</feature>
<gene>
    <name evidence="4" type="ORF">BN1204_060720</name>
    <name evidence="3" type="ORF">NCLIV_060720</name>
</gene>
<dbReference type="PANTHER" id="PTHR13384:SF19">
    <property type="entry name" value="G PATCH DOMAIN-CONTAINING PROTEIN 1"/>
    <property type="match status" value="1"/>
</dbReference>
<dbReference type="OMA" id="ANWAPNP"/>
<dbReference type="EMBL" id="LN714487">
    <property type="protein sequence ID" value="CEL70389.1"/>
    <property type="molecule type" value="Genomic_DNA"/>
</dbReference>
<evidence type="ECO:0000259" key="2">
    <source>
        <dbReference type="Pfam" id="PF07713"/>
    </source>
</evidence>
<dbReference type="VEuPathDB" id="ToxoDB:NCLIV_060720"/>
<feature type="region of interest" description="Disordered" evidence="1">
    <location>
        <begin position="67"/>
        <end position="146"/>
    </location>
</feature>
<reference evidence="3" key="2">
    <citation type="submission" date="2011-03" db="EMBL/GenBank/DDBJ databases">
        <title>Comparative genomics and transcriptomics of Neospora caninum and Toxoplasma gondii.</title>
        <authorList>
            <person name="Reid A.J."/>
            <person name="Sohal A."/>
            <person name="Harris D."/>
            <person name="Quail M."/>
            <person name="Sanders M."/>
            <person name="Berriman M."/>
            <person name="Wastling J.M."/>
            <person name="Pain A."/>
        </authorList>
    </citation>
    <scope>NUCLEOTIDE SEQUENCE</scope>
    <source>
        <strain evidence="3">Liverpool</strain>
    </source>
</reference>
<feature type="region of interest" description="Disordered" evidence="1">
    <location>
        <begin position="1111"/>
        <end position="1149"/>
    </location>
</feature>
<dbReference type="Pfam" id="PF07713">
    <property type="entry name" value="DUF1604"/>
    <property type="match status" value="1"/>
</dbReference>
<dbReference type="OrthoDB" id="333295at2759"/>
<dbReference type="eggNOG" id="ENOG502QZRK">
    <property type="taxonomic scope" value="Eukaryota"/>
</dbReference>
<dbReference type="GO" id="GO:0003723">
    <property type="term" value="F:RNA binding"/>
    <property type="evidence" value="ECO:0007669"/>
    <property type="project" value="TreeGrafter"/>
</dbReference>
<organism evidence="3 5">
    <name type="scientific">Neospora caninum (strain Liverpool)</name>
    <dbReference type="NCBI Taxonomy" id="572307"/>
    <lineage>
        <taxon>Eukaryota</taxon>
        <taxon>Sar</taxon>
        <taxon>Alveolata</taxon>
        <taxon>Apicomplexa</taxon>
        <taxon>Conoidasida</taxon>
        <taxon>Coccidia</taxon>
        <taxon>Eucoccidiorida</taxon>
        <taxon>Eimeriorina</taxon>
        <taxon>Sarcocystidae</taxon>
        <taxon>Neospora</taxon>
    </lineage>
</organism>
<reference evidence="5" key="3">
    <citation type="journal article" date="2012" name="PLoS Pathog.">
        <title>Comparative genomics of the apicomplexan parasites Toxoplasma gondii and Neospora caninum: Coccidia differing in host range and transmission strategy.</title>
        <authorList>
            <person name="Reid A.J."/>
            <person name="Vermont S.J."/>
            <person name="Cotton J.A."/>
            <person name="Harris D."/>
            <person name="Hill-Cawthorne G.A."/>
            <person name="Konen-Waisman S."/>
            <person name="Latham S.M."/>
            <person name="Mourier T."/>
            <person name="Norton R."/>
            <person name="Quail M.A."/>
            <person name="Sanders M."/>
            <person name="Shanmugam D."/>
            <person name="Sohal A."/>
            <person name="Wasmuth J.D."/>
            <person name="Brunk B."/>
            <person name="Grigg M.E."/>
            <person name="Howard J.C."/>
            <person name="Parkinson J."/>
            <person name="Roos D.S."/>
            <person name="Trees A.J."/>
            <person name="Berriman M."/>
            <person name="Pain A."/>
            <person name="Wastling J.M."/>
        </authorList>
    </citation>
    <scope>NUCLEOTIDE SEQUENCE [LARGE SCALE GENOMIC DNA]</scope>
    <source>
        <strain evidence="5">Liverpool</strain>
    </source>
</reference>
<dbReference type="InParanoid" id="F0VPK1"/>
<feature type="compositionally biased region" description="Acidic residues" evidence="1">
    <location>
        <begin position="271"/>
        <end position="283"/>
    </location>
</feature>
<protein>
    <recommendedName>
        <fullName evidence="2">G patch domain-containing protein</fullName>
    </recommendedName>
</protein>
<feature type="region of interest" description="Disordered" evidence="1">
    <location>
        <begin position="342"/>
        <end position="518"/>
    </location>
</feature>
<feature type="region of interest" description="Disordered" evidence="1">
    <location>
        <begin position="636"/>
        <end position="656"/>
    </location>
</feature>
<dbReference type="RefSeq" id="XP_003885675.1">
    <property type="nucleotide sequence ID" value="XM_003885626.1"/>
</dbReference>
<feature type="compositionally biased region" description="Basic and acidic residues" evidence="1">
    <location>
        <begin position="415"/>
        <end position="518"/>
    </location>
</feature>
<evidence type="ECO:0000313" key="5">
    <source>
        <dbReference type="Proteomes" id="UP000007494"/>
    </source>
</evidence>
<sequence>MRTDSAFPAASAFLGTPFCPSSLDELYETIRAEKGLGKHEQPSLPALLSAAAKASRREASRLAASALRAKRAVSRDTQQLAEESRKARRRRIEKNARECAGDEQPAAASALGGEGAAEEEERGELANEEIQRQRRRRVLQESAHHAERLASEALVAAQGADANAEIGTEERRTAFAVDASKFRGAAKGDPSRGAHAVESEAAAWTPQSFYSSRQDRRMEREEQILQRPEDFMDEEDLQDAARRRFLPSSCPSLPPPQPMLRASSSRHIQEREEEGEEEWEDEERAGGRRAAKREVRLDRSCGDAFRGKGLEVLDVFCKPAGWLKRRFDSQLKCLRGALERERRELAKESGSRQQDGGGDREEGERGDSESDEDRGARHGEEKREETKKTVDVKRDVRPQLPPHLEQLRRLQKNLESMRERRGGAEHGSEGEDKQQKKGERGGSGEAPEGREEQEKQGVKRHNAREERESTGELVEEEKGEKERSGEEVTERHTDAAQQRGDRNTRGRSLLKDQTRERDKLEELLRSLLTEEEQENKRIAELHREAQEVLATAAEGTDATEGWLSLPRASQERTHGKATSESIRVLSSRSPEVGRSVQVFGGSALRKAGKDIFVVFDSDDEDRLIFEPSSYHPNKHFASVSGGGLDGNGEREAEAGRHETADNALDLHINQLFCFGKKEQTEASAWFPPPAPPPWFDGMYRPPLDSALSSVSHAGVARLLPRLRGGLLGTGDGQGDRETRASERDRAVPWKTSRTGVRSERSWGILAEEYSAERGDRDDALVGPSNHCVFSQKRGNRHVDDQPEDRTPSPQMPIRPSAPSCLPSLPSTGRGLPLWQGVSEEDKARILSRLFGDGEEKGREGRGEDRRKTFFSWSREKRRLPQWTREGELFPQAAPLERHQKQQLQRRKQEELEQKWRAVQGQIRGVRKEIEEAIKARPDKRMRWELFVGESEKEAEANMKQVGTACSTSGPLRSLPASSATCSASSASSFSSGPSSASSASSPALVVPASALSTAGCAAEDPRELDEFCSWHRRLSLLRAQLTATRREVAACAAESWRDGTFEVWLSEHPSHSFPAFRVCAESEPLWMDREVGQGDERVSEIRQETADECRNVGGRRAESAQGEGGEVEIKRPAEAAAARRKGEEEAETHEQTLTLETMLPLLSCRRTVANWAPNPTLCHRLGIPNPWARMPFFDDRKPEGRSSVHGNLVFSESGEDTESRFALSSAEAIGDHERKERHIAHESLYPAQPVSVSVDSELTTVETAVIPGCSQTNLFRAVFNEDPSDSSEGDAGE</sequence>
<dbReference type="GO" id="GO:0005634">
    <property type="term" value="C:nucleus"/>
    <property type="evidence" value="ECO:0007669"/>
    <property type="project" value="TreeGrafter"/>
</dbReference>
<feature type="compositionally biased region" description="Basic and acidic residues" evidence="1">
    <location>
        <begin position="189"/>
        <end position="198"/>
    </location>
</feature>
<dbReference type="GO" id="GO:0006397">
    <property type="term" value="P:mRNA processing"/>
    <property type="evidence" value="ECO:0007669"/>
    <property type="project" value="InterPro"/>
</dbReference>
<feature type="compositionally biased region" description="Basic and acidic residues" evidence="1">
    <location>
        <begin position="733"/>
        <end position="747"/>
    </location>
</feature>
<dbReference type="EMBL" id="FR823393">
    <property type="protein sequence ID" value="CBZ55647.1"/>
    <property type="molecule type" value="Genomic_DNA"/>
</dbReference>
<accession>F0VPK1</accession>
<keyword evidence="5" id="KW-1185">Reference proteome</keyword>
<feature type="compositionally biased region" description="Basic and acidic residues" evidence="1">
    <location>
        <begin position="213"/>
        <end position="230"/>
    </location>
</feature>
<reference evidence="4" key="4">
    <citation type="journal article" date="2015" name="PLoS ONE">
        <title>Comprehensive Evaluation of Toxoplasma gondii VEG and Neospora caninum LIV Genomes with Tachyzoite Stage Transcriptome and Proteome Defines Novel Transcript Features.</title>
        <authorList>
            <person name="Ramaprasad A."/>
            <person name="Mourier T."/>
            <person name="Naeem R."/>
            <person name="Malas T.B."/>
            <person name="Moussa E."/>
            <person name="Panigrahi A."/>
            <person name="Vermont S.J."/>
            <person name="Otto T.D."/>
            <person name="Wastling J."/>
            <person name="Pain A."/>
        </authorList>
    </citation>
    <scope>NUCLEOTIDE SEQUENCE</scope>
    <source>
        <strain evidence="4">Liverpool</strain>
    </source>
</reference>
<feature type="compositionally biased region" description="Basic and acidic residues" evidence="1">
    <location>
        <begin position="647"/>
        <end position="656"/>
    </location>
</feature>
<feature type="compositionally biased region" description="Basic and acidic residues" evidence="1">
    <location>
        <begin position="123"/>
        <end position="146"/>
    </location>
</feature>
<feature type="region of interest" description="Disordered" evidence="1">
    <location>
        <begin position="727"/>
        <end position="752"/>
    </location>
</feature>
<proteinExistence type="predicted"/>
<dbReference type="GeneID" id="13441078"/>
<dbReference type="Proteomes" id="UP000007494">
    <property type="component" value="Chromosome XII"/>
</dbReference>
<evidence type="ECO:0000313" key="4">
    <source>
        <dbReference type="EMBL" id="CEL70389.1"/>
    </source>
</evidence>
<feature type="compositionally biased region" description="Basic and acidic residues" evidence="1">
    <location>
        <begin position="357"/>
        <end position="397"/>
    </location>
</feature>
<evidence type="ECO:0000256" key="1">
    <source>
        <dbReference type="SAM" id="MobiDB-lite"/>
    </source>
</evidence>
<feature type="region of interest" description="Disordered" evidence="1">
    <location>
        <begin position="184"/>
        <end position="298"/>
    </location>
</feature>
<feature type="compositionally biased region" description="Basic and acidic residues" evidence="1">
    <location>
        <begin position="796"/>
        <end position="806"/>
    </location>
</feature>
<dbReference type="PANTHER" id="PTHR13384">
    <property type="entry name" value="G PATCH DOMAIN-CONTAINING PROTEIN 1"/>
    <property type="match status" value="1"/>
</dbReference>
<name>F0VPK1_NEOCL</name>